<evidence type="ECO:0000313" key="2">
    <source>
        <dbReference type="EMBL" id="QFI37390.1"/>
    </source>
</evidence>
<accession>A0A5J6WK00</accession>
<dbReference type="RefSeq" id="WP_019439774.1">
    <property type="nucleotide sequence ID" value="NZ_ALOE01000004.1"/>
</dbReference>
<keyword evidence="2" id="KW-0489">Methyltransferase</keyword>
<reference evidence="2 3" key="1">
    <citation type="submission" date="2019-09" db="EMBL/GenBank/DDBJ databases">
        <title>Hybrid Assembly of the complete Genome of the Deep-Sea Bacterium Moritella marina from long Nanopore and Illumina reads.</title>
        <authorList>
            <person name="Magin S."/>
            <person name="Georgoulis A."/>
            <person name="Papadimitriou K."/>
            <person name="Iliakis G."/>
            <person name="Vorgias C.E."/>
        </authorList>
    </citation>
    <scope>NUCLEOTIDE SEQUENCE [LARGE SCALE GENOMIC DNA]</scope>
    <source>
        <strain evidence="2 3">MP-1</strain>
    </source>
</reference>
<keyword evidence="3" id="KW-1185">Reference proteome</keyword>
<evidence type="ECO:0000259" key="1">
    <source>
        <dbReference type="Pfam" id="PF08241"/>
    </source>
</evidence>
<dbReference type="PANTHER" id="PTHR43591">
    <property type="entry name" value="METHYLTRANSFERASE"/>
    <property type="match status" value="1"/>
</dbReference>
<dbReference type="Gene3D" id="3.40.50.150">
    <property type="entry name" value="Vaccinia Virus protein VP39"/>
    <property type="match status" value="1"/>
</dbReference>
<dbReference type="EMBL" id="CP044399">
    <property type="protein sequence ID" value="QFI37390.1"/>
    <property type="molecule type" value="Genomic_DNA"/>
</dbReference>
<dbReference type="SUPFAM" id="SSF53335">
    <property type="entry name" value="S-adenosyl-L-methionine-dependent methyltransferases"/>
    <property type="match status" value="1"/>
</dbReference>
<dbReference type="InterPro" id="IPR029063">
    <property type="entry name" value="SAM-dependent_MTases_sf"/>
</dbReference>
<name>A0A5J6WK00_MORMI</name>
<dbReference type="OrthoDB" id="5750352at2"/>
<dbReference type="GO" id="GO:0008757">
    <property type="term" value="F:S-adenosylmethionine-dependent methyltransferase activity"/>
    <property type="evidence" value="ECO:0007669"/>
    <property type="project" value="InterPro"/>
</dbReference>
<dbReference type="AlphaFoldDB" id="A0A5J6WK00"/>
<proteinExistence type="predicted"/>
<dbReference type="Pfam" id="PF08241">
    <property type="entry name" value="Methyltransf_11"/>
    <property type="match status" value="1"/>
</dbReference>
<dbReference type="Proteomes" id="UP000327424">
    <property type="component" value="Chromosome"/>
</dbReference>
<keyword evidence="2" id="KW-0808">Transferase</keyword>
<evidence type="ECO:0000313" key="3">
    <source>
        <dbReference type="Proteomes" id="UP000327424"/>
    </source>
</evidence>
<protein>
    <submittedName>
        <fullName evidence="2">Class I SAM-dependent methyltransferase</fullName>
    </submittedName>
</protein>
<dbReference type="InterPro" id="IPR013216">
    <property type="entry name" value="Methyltransf_11"/>
</dbReference>
<sequence>MSEWDSAAESVDFNLEILAEDFVTTVSQDAKVLDFGCGYGRIANQLHHSGYRFLIGVDCSKEMINRGLIENSHLDLRHILGSILPFSDNEFDSIVTCAVFTCIPNQDLRKQILIELRRVLKPNGVLYLAEFCSDESHRFTSGAGVPMWHSQLSELKGILDGFNIEQSRVVKSLTMSGHASHVSHIFARKTI</sequence>
<gene>
    <name evidence="2" type="ORF">FR932_05875</name>
</gene>
<dbReference type="GO" id="GO:0032259">
    <property type="term" value="P:methylation"/>
    <property type="evidence" value="ECO:0007669"/>
    <property type="project" value="UniProtKB-KW"/>
</dbReference>
<feature type="domain" description="Methyltransferase type 11" evidence="1">
    <location>
        <begin position="33"/>
        <end position="128"/>
    </location>
</feature>
<organism evidence="2 3">
    <name type="scientific">Moritella marina ATCC 15381</name>
    <dbReference type="NCBI Taxonomy" id="1202962"/>
    <lineage>
        <taxon>Bacteria</taxon>
        <taxon>Pseudomonadati</taxon>
        <taxon>Pseudomonadota</taxon>
        <taxon>Gammaproteobacteria</taxon>
        <taxon>Alteromonadales</taxon>
        <taxon>Moritellaceae</taxon>
        <taxon>Moritella</taxon>
    </lineage>
</organism>
<dbReference type="PANTHER" id="PTHR43591:SF110">
    <property type="entry name" value="RHODANESE DOMAIN-CONTAINING PROTEIN"/>
    <property type="match status" value="1"/>
</dbReference>
<dbReference type="KEGG" id="mmaa:FR932_05875"/>
<dbReference type="CDD" id="cd02440">
    <property type="entry name" value="AdoMet_MTases"/>
    <property type="match status" value="1"/>
</dbReference>